<dbReference type="PANTHER" id="PTHR35580:SF1">
    <property type="entry name" value="PHYTASE-LIKE DOMAIN-CONTAINING PROTEIN"/>
    <property type="match status" value="1"/>
</dbReference>
<name>A0ABN6Z7B4_9BACE</name>
<dbReference type="RefSeq" id="WP_353331777.1">
    <property type="nucleotide sequence ID" value="NZ_AP028055.1"/>
</dbReference>
<dbReference type="InterPro" id="IPR005135">
    <property type="entry name" value="Endo/exonuclease/phosphatase"/>
</dbReference>
<dbReference type="SUPFAM" id="SSF56219">
    <property type="entry name" value="DNase I-like"/>
    <property type="match status" value="1"/>
</dbReference>
<reference evidence="2 3" key="1">
    <citation type="submission" date="2023-04" db="EMBL/GenBank/DDBJ databases">
        <title>Draft genome sequence of acteroides sedimenti strain YN3PY1.</title>
        <authorList>
            <person name="Yoshida N."/>
        </authorList>
    </citation>
    <scope>NUCLEOTIDE SEQUENCE [LARGE SCALE GENOMIC DNA]</scope>
    <source>
        <strain evidence="2 3">YN3PY1</strain>
    </source>
</reference>
<keyword evidence="3" id="KW-1185">Reference proteome</keyword>
<organism evidence="2 3">
    <name type="scientific">Bacteroides sedimenti</name>
    <dbReference type="NCBI Taxonomy" id="2136147"/>
    <lineage>
        <taxon>Bacteria</taxon>
        <taxon>Pseudomonadati</taxon>
        <taxon>Bacteroidota</taxon>
        <taxon>Bacteroidia</taxon>
        <taxon>Bacteroidales</taxon>
        <taxon>Bacteroidaceae</taxon>
        <taxon>Bacteroides</taxon>
    </lineage>
</organism>
<dbReference type="Pfam" id="PF03372">
    <property type="entry name" value="Exo_endo_phos"/>
    <property type="match status" value="1"/>
</dbReference>
<protein>
    <recommendedName>
        <fullName evidence="1">Endonuclease/exonuclease/phosphatase domain-containing protein</fullName>
    </recommendedName>
</protein>
<proteinExistence type="predicted"/>
<gene>
    <name evidence="2" type="ORF">BSYN_26970</name>
</gene>
<sequence length="833" mass="91187">MRNILKQILFIVFLFGTVLCSEAQVYGSHIHLANKDVKVQALTKDKEDNLYLMGTTTDALCLTGSRNVEEIPLRMMSYNIQGHIMNTTKLNNLATVINSQNPDVVSIQEVDMAASYITHDWLADLAAATNMKAYFFPTVGEKYGIGLLTKKTPLSVTNKLIERLPESSDKESRGMIIAEYDKFVFIATHYSLNADDRDNATSFIVNYASTATKNVFVAGDMNAQYTYRCIQTFLNSGFKVLNDTSIPTFSSTNPTECIDLILSYTPQNEALPFSVTDRGIPNNHQVDLTTTSDHLPIYVNVKMTRDVTANPNIPVSDLYNKSLFLAKYNKNQELLWYKRLTVTGDVRPFDVQTGNDGKVYIAMGVDGSLTNDSFINGSCSGPMFAILNGNGDLLWHQAFGNQFANDRYAAISPDGQGGFYIGGDCNSSINLGGNALTFEGTGCFIARYSSDGTCIWAKKIEPGSAKNAYMHRIIAGKQNDIYVAFCSNGSDVKVSNLSLSESNITSISAYISRWNESGDAVWFKKFNGFGYKTNAATQRNVSSGPGAGAIPVAVDGQNNVSLLLWTSGMRIEVKNNASSAENTLSDISLGEGLAAAGLVWLKYTSQGKFTSSQRLGNNEIARLSTTEYLMQPSIAVDSKGNNYVGGYTSSDNYLYTTGYQPAGRGKRDFFLARINVANTIDFVRRVGGTQDDCLPAITVSADDNNIYAAIYSESSPAYLGLNLSDTMEGQGASVTEQINSSNVYFTRYIIDQTQSSISSCEKTAPITFLKSGDGYQVMGVTQPVTLHFYSIDGKLSETASFESDGWFSTHGKKGIYMVKIMEENAVYTTKILF</sequence>
<dbReference type="Gene3D" id="3.60.10.10">
    <property type="entry name" value="Endonuclease/exonuclease/phosphatase"/>
    <property type="match status" value="1"/>
</dbReference>
<accession>A0ABN6Z7B4</accession>
<dbReference type="InterPro" id="IPR036691">
    <property type="entry name" value="Endo/exonu/phosph_ase_sf"/>
</dbReference>
<evidence type="ECO:0000313" key="2">
    <source>
        <dbReference type="EMBL" id="BEH00433.1"/>
    </source>
</evidence>
<dbReference type="Proteomes" id="UP001496674">
    <property type="component" value="Chromosome"/>
</dbReference>
<evidence type="ECO:0000313" key="3">
    <source>
        <dbReference type="Proteomes" id="UP001496674"/>
    </source>
</evidence>
<dbReference type="Gene3D" id="2.80.10.50">
    <property type="match status" value="1"/>
</dbReference>
<feature type="domain" description="Endonuclease/exonuclease/phosphatase" evidence="1">
    <location>
        <begin position="76"/>
        <end position="294"/>
    </location>
</feature>
<dbReference type="PANTHER" id="PTHR35580">
    <property type="entry name" value="CELL SURFACE GLYCOPROTEIN (S-LAYER PROTEIN)-LIKE PROTEIN"/>
    <property type="match status" value="1"/>
</dbReference>
<dbReference type="InterPro" id="IPR052918">
    <property type="entry name" value="Motility_Chemotaxis_Reg"/>
</dbReference>
<dbReference type="EMBL" id="AP028055">
    <property type="protein sequence ID" value="BEH00433.1"/>
    <property type="molecule type" value="Genomic_DNA"/>
</dbReference>
<evidence type="ECO:0000259" key="1">
    <source>
        <dbReference type="Pfam" id="PF03372"/>
    </source>
</evidence>